<evidence type="ECO:0000313" key="1">
    <source>
        <dbReference type="EMBL" id="OGD82866.1"/>
    </source>
</evidence>
<dbReference type="InterPro" id="IPR007813">
    <property type="entry name" value="PilN"/>
</dbReference>
<dbReference type="PANTHER" id="PTHR40278:SF1">
    <property type="entry name" value="DNA UTILIZATION PROTEIN HOFN"/>
    <property type="match status" value="1"/>
</dbReference>
<name>A0A1F5FTC6_9BACT</name>
<dbReference type="EMBL" id="MFAQ01000037">
    <property type="protein sequence ID" value="OGD82866.1"/>
    <property type="molecule type" value="Genomic_DNA"/>
</dbReference>
<sequence length="181" mass="20832">MASFRENFKVNLLPKTSFEFSSLGKFLSWAMTSGRVMVVLTEFVVLLSFGSRFYFDKKINDLSEVIDQKMAQIESFSEIETQIRSVLAKQKPVVSYLERNINFAKKYDDLSSSVPKGILMEKVYIDQNTLRLTGKAETELAFANFLSNMKKMDSLSYLNIRDTNFEQNTKSVTFTIQATYK</sequence>
<gene>
    <name evidence="1" type="ORF">A2572_02095</name>
</gene>
<dbReference type="AlphaFoldDB" id="A0A1F5FTC6"/>
<dbReference type="PANTHER" id="PTHR40278">
    <property type="entry name" value="DNA UTILIZATION PROTEIN HOFN"/>
    <property type="match status" value="1"/>
</dbReference>
<evidence type="ECO:0000313" key="2">
    <source>
        <dbReference type="Proteomes" id="UP000179237"/>
    </source>
</evidence>
<organism evidence="1 2">
    <name type="scientific">Candidatus Collierbacteria bacterium RIFOXYD1_FULL_40_9</name>
    <dbReference type="NCBI Taxonomy" id="1817731"/>
    <lineage>
        <taxon>Bacteria</taxon>
        <taxon>Candidatus Collieribacteriota</taxon>
    </lineage>
</organism>
<accession>A0A1F5FTC6</accession>
<reference evidence="1 2" key="1">
    <citation type="journal article" date="2016" name="Nat. Commun.">
        <title>Thousands of microbial genomes shed light on interconnected biogeochemical processes in an aquifer system.</title>
        <authorList>
            <person name="Anantharaman K."/>
            <person name="Brown C.T."/>
            <person name="Hug L.A."/>
            <person name="Sharon I."/>
            <person name="Castelle C.J."/>
            <person name="Probst A.J."/>
            <person name="Thomas B.C."/>
            <person name="Singh A."/>
            <person name="Wilkins M.J."/>
            <person name="Karaoz U."/>
            <person name="Brodie E.L."/>
            <person name="Williams K.H."/>
            <person name="Hubbard S.S."/>
            <person name="Banfield J.F."/>
        </authorList>
    </citation>
    <scope>NUCLEOTIDE SEQUENCE [LARGE SCALE GENOMIC DNA]</scope>
</reference>
<dbReference type="Pfam" id="PF05137">
    <property type="entry name" value="PilN"/>
    <property type="match status" value="1"/>
</dbReference>
<proteinExistence type="predicted"/>
<dbReference type="InterPro" id="IPR052534">
    <property type="entry name" value="Extracell_DNA_Util/SecSys_Comp"/>
</dbReference>
<comment type="caution">
    <text evidence="1">The sequence shown here is derived from an EMBL/GenBank/DDBJ whole genome shotgun (WGS) entry which is preliminary data.</text>
</comment>
<dbReference type="Proteomes" id="UP000179237">
    <property type="component" value="Unassembled WGS sequence"/>
</dbReference>
<protein>
    <submittedName>
        <fullName evidence="1">Uncharacterized protein</fullName>
    </submittedName>
</protein>